<dbReference type="Gene3D" id="3.40.50.300">
    <property type="entry name" value="P-loop containing nucleotide triphosphate hydrolases"/>
    <property type="match status" value="1"/>
</dbReference>
<keyword evidence="1" id="KW-0853">WD repeat</keyword>
<reference evidence="7 8" key="1">
    <citation type="submission" date="2017-06" db="EMBL/GenBank/DDBJ databases">
        <title>Genome sequencing of cyanobaciteial culture collection at National Institute for Environmental Studies (NIES).</title>
        <authorList>
            <person name="Hirose Y."/>
            <person name="Shimura Y."/>
            <person name="Fujisawa T."/>
            <person name="Nakamura Y."/>
            <person name="Kawachi M."/>
        </authorList>
    </citation>
    <scope>NUCLEOTIDE SEQUENCE [LARGE SCALE GENOMIC DNA]</scope>
    <source>
        <strain evidence="7 8">NIES-2135</strain>
        <plasmid evidence="8">Plasmid Plasmid2 dna</plasmid>
    </source>
</reference>
<accession>A0A1Z4JS97</accession>
<keyword evidence="7" id="KW-0645">Protease</keyword>
<keyword evidence="7" id="KW-0614">Plasmid</keyword>
<gene>
    <name evidence="7" type="ORF">NIES2135_64610</name>
</gene>
<feature type="domain" description="Effector-associated" evidence="6">
    <location>
        <begin position="58"/>
        <end position="178"/>
    </location>
</feature>
<feature type="domain" description="APAF-1 helical" evidence="5">
    <location>
        <begin position="604"/>
        <end position="654"/>
    </location>
</feature>
<keyword evidence="3" id="KW-0677">Repeat</keyword>
<evidence type="ECO:0000259" key="5">
    <source>
        <dbReference type="Pfam" id="PF17908"/>
    </source>
</evidence>
<evidence type="ECO:0000256" key="3">
    <source>
        <dbReference type="ARBA" id="ARBA00022737"/>
    </source>
</evidence>
<evidence type="ECO:0000256" key="2">
    <source>
        <dbReference type="ARBA" id="ARBA00022703"/>
    </source>
</evidence>
<dbReference type="InterPro" id="IPR041452">
    <property type="entry name" value="APAF1_C"/>
</dbReference>
<dbReference type="InterPro" id="IPR036388">
    <property type="entry name" value="WH-like_DNA-bd_sf"/>
</dbReference>
<dbReference type="Gene3D" id="1.10.10.10">
    <property type="entry name" value="Winged helix-like DNA-binding domain superfamily/Winged helix DNA-binding domain"/>
    <property type="match status" value="1"/>
</dbReference>
<dbReference type="EMBL" id="AP018205">
    <property type="protein sequence ID" value="BAY59584.1"/>
    <property type="molecule type" value="Genomic_DNA"/>
</dbReference>
<dbReference type="SUPFAM" id="SSF48371">
    <property type="entry name" value="ARM repeat"/>
    <property type="match status" value="1"/>
</dbReference>
<evidence type="ECO:0000256" key="1">
    <source>
        <dbReference type="ARBA" id="ARBA00022574"/>
    </source>
</evidence>
<dbReference type="SUPFAM" id="SSF52540">
    <property type="entry name" value="P-loop containing nucleoside triphosphate hydrolases"/>
    <property type="match status" value="1"/>
</dbReference>
<dbReference type="GO" id="GO:0008233">
    <property type="term" value="F:peptidase activity"/>
    <property type="evidence" value="ECO:0007669"/>
    <property type="project" value="UniProtKB-KW"/>
</dbReference>
<evidence type="ECO:0000259" key="4">
    <source>
        <dbReference type="Pfam" id="PF00931"/>
    </source>
</evidence>
<dbReference type="Pfam" id="PF17908">
    <property type="entry name" value="APAF1_C"/>
    <property type="match status" value="1"/>
</dbReference>
<dbReference type="PRINTS" id="PR00364">
    <property type="entry name" value="DISEASERSIST"/>
</dbReference>
<dbReference type="Proteomes" id="UP000217895">
    <property type="component" value="Plasmid Plasmid2 dna"/>
</dbReference>
<sequence length="1356" mass="149972">MFTLRVDPNANQDSEGQVGTLSGCYSGSGYLIPQGGAPNFLFPIRRCPFYPMPRATYGPRVKYRAKRLFTAIAAFAQDELEGVEQIPVRCSWQPEADSPTLIVRTTLRALEELCKKDGFGTPLTKPQIREALSRMEDFLNILEDVRENPKGTEHWHFKLTLWSRDTTENVNQFDQFWETKRPLKSKEQQTVNPIVASSEPTPIKPEKCGLNFLFSKSLQNQQNNQEGQAIQIHAPHVPVFVGQGRPTFGKPLQMPPLPDYFVERPEHQDAVKFLLMREGLDEPATLIVSAIHGLGGIGKSVLAAWLAHDAEVQARFCDGVLWATLGQDPDILSFLCDWIQALGDRDYKPTTISGASSHLRTLLYDKRVLLVVDDTWSPEHVEPFRVGRSGCRVLVTTREAAIADAKRYDLEEMKPEQSLELLTKKYPGKLIAMERSQAAQLAETVGHLPLALELAAAQIDDGVLFSELLEDLQAETARLETLDRPVEVSAAYGKRYSLLASLNLSVQRLSSEQQRQFAWLGVLPEDVLVTEQVTATLWQMTARQAGAALRVLRSRALLLAGVQQVGQKPTYRIHDLIHNLAKRLLTGSPEPEYEQDLPGLGMTLVDAHTKFLQRYREKTDQGGWHSLPEDSYIHSQLTWHLEQAGQVEEIHALLKERTTTGQNGWFVACESLGQTANFVKDVARAWQWADQQCETNPVGAIYWQCRYLLIYGSLNSLASNIPPELIAALVEKGFWKPNQGLAYVQQIPEARRRADAIATILPHLPKELMGEVLAVTREIQDESVRTDILRALVPHLPELVSETLAVTREIQDKSARAHALCALVPHLPELVSETLAVAREIQDKSARADALRVLIPHLSGEWMGEALAVTREIQDEFARASALCNLVPYLPGLVGEALAVTREIQDEFARASALCNLVPYLPGLVGEALAVTREISNESNRIDVLRALIPYLSGEWRGEVLTVIREIGNESARADVLCALVPHLSEELMGEALAVTRAIQFEYFRAFALRTLVPHLSEELLDEALVVMREIGNETMRADVLCALVPHLPELVGEALAVTREIGNESARASALCALVPHLPELAGEALSVAREVEDESARAHALRALVPHLSEGLMSEALAVTREIQDKFVRANVLRALVPHLSEELMGEALAMTREIGNKSARADVLCALVPRLPELAGEALAVTREIGNESARNALRALVPHLSEGLMGEALAITREIGNESARADVLCALVPRLPELAGEALAVTREIGNESARASALCALVPHLPESSINESLECVKKMRDLYYKAKALQCFTQQLTCISTTPRFWSETLHAFSALHRYELIATLANLTSFVLTLGGVDSGNYGRGNSGNYGR</sequence>
<dbReference type="Pfam" id="PF00931">
    <property type="entry name" value="NB-ARC"/>
    <property type="match status" value="1"/>
</dbReference>
<evidence type="ECO:0000259" key="6">
    <source>
        <dbReference type="Pfam" id="PF19959"/>
    </source>
</evidence>
<dbReference type="GO" id="GO:0043531">
    <property type="term" value="F:ADP binding"/>
    <property type="evidence" value="ECO:0007669"/>
    <property type="project" value="InterPro"/>
</dbReference>
<dbReference type="Pfam" id="PF19959">
    <property type="entry name" value="EAD4"/>
    <property type="match status" value="1"/>
</dbReference>
<dbReference type="InterPro" id="IPR027417">
    <property type="entry name" value="P-loop_NTPase"/>
</dbReference>
<feature type="domain" description="NB-ARC" evidence="4">
    <location>
        <begin position="270"/>
        <end position="425"/>
    </location>
</feature>
<geneLocation type="plasmid" evidence="7">
    <name>plasmid2</name>
</geneLocation>
<evidence type="ECO:0000313" key="7">
    <source>
        <dbReference type="EMBL" id="BAY59584.1"/>
    </source>
</evidence>
<name>A0A1Z4JS97_LEPBY</name>
<evidence type="ECO:0000313" key="8">
    <source>
        <dbReference type="Proteomes" id="UP000217895"/>
    </source>
</evidence>
<dbReference type="InterPro" id="IPR011990">
    <property type="entry name" value="TPR-like_helical_dom_sf"/>
</dbReference>
<protein>
    <submittedName>
        <fullName evidence="7">Apoptotic protease-activating factor 1 like protein</fullName>
    </submittedName>
</protein>
<keyword evidence="2" id="KW-0053">Apoptosis</keyword>
<dbReference type="GO" id="GO:0006508">
    <property type="term" value="P:proteolysis"/>
    <property type="evidence" value="ECO:0007669"/>
    <property type="project" value="UniProtKB-KW"/>
</dbReference>
<dbReference type="Gene3D" id="1.25.40.370">
    <property type="match status" value="1"/>
</dbReference>
<dbReference type="InterPro" id="IPR016024">
    <property type="entry name" value="ARM-type_fold"/>
</dbReference>
<dbReference type="Gene3D" id="1.25.40.10">
    <property type="entry name" value="Tetratricopeptide repeat domain"/>
    <property type="match status" value="3"/>
</dbReference>
<organism evidence="7 8">
    <name type="scientific">Leptolyngbya boryana NIES-2135</name>
    <dbReference type="NCBI Taxonomy" id="1973484"/>
    <lineage>
        <taxon>Bacteria</taxon>
        <taxon>Bacillati</taxon>
        <taxon>Cyanobacteriota</taxon>
        <taxon>Cyanophyceae</taxon>
        <taxon>Leptolyngbyales</taxon>
        <taxon>Leptolyngbyaceae</taxon>
        <taxon>Leptolyngbya group</taxon>
        <taxon>Leptolyngbya</taxon>
    </lineage>
</organism>
<keyword evidence="8" id="KW-1185">Reference proteome</keyword>
<proteinExistence type="predicted"/>
<dbReference type="InterPro" id="IPR002182">
    <property type="entry name" value="NB-ARC"/>
</dbReference>
<dbReference type="InterPro" id="IPR045434">
    <property type="entry name" value="EAD4"/>
</dbReference>
<dbReference type="PANTHER" id="PTHR22845:SF5">
    <property type="entry name" value="APOPTOTIC PROTEASE-ACTIVATING FACTOR 1"/>
    <property type="match status" value="1"/>
</dbReference>
<dbReference type="PANTHER" id="PTHR22845">
    <property type="entry name" value="APOPTOTIC PROTEASE-ACTIVATING FACTOR 1"/>
    <property type="match status" value="1"/>
</dbReference>
<keyword evidence="7" id="KW-0378">Hydrolase</keyword>
<dbReference type="GO" id="GO:0005829">
    <property type="term" value="C:cytosol"/>
    <property type="evidence" value="ECO:0007669"/>
    <property type="project" value="UniProtKB-ARBA"/>
</dbReference>